<keyword evidence="2" id="KW-0808">Transferase</keyword>
<evidence type="ECO:0000259" key="5">
    <source>
        <dbReference type="SMART" id="SM00563"/>
    </source>
</evidence>
<evidence type="ECO:0000313" key="6">
    <source>
        <dbReference type="EMBL" id="MFC4351834.1"/>
    </source>
</evidence>
<evidence type="ECO:0000256" key="3">
    <source>
        <dbReference type="ARBA" id="ARBA00023315"/>
    </source>
</evidence>
<dbReference type="PANTHER" id="PTHR10434:SF40">
    <property type="entry name" value="1-ACYL-SN-GLYCEROL-3-PHOSPHATE ACYLTRANSFERASE"/>
    <property type="match status" value="1"/>
</dbReference>
<sequence length="245" mass="27694">MTFLRSLLFNGLFYAWTTLLALAYMPLLLLPPVYMWRAGRFWVRSIFFLLRVIVGLDWRMEGREHLPEGAALIASKHQSAWDTLIFVLLLDRPVYILKKELLQIPLFGAYLKHMGMIAIDRRGAARTLRSLQGQARERLREGRPVIIFPEGTRTLPGQSRPYQPGVAALYKALEHEAPLVPAALNSGLFWGRRSFLKRPGCITLRLLPRIPAGLSRNEVMARLGESIEPASLELAESPERNGPAA</sequence>
<keyword evidence="7" id="KW-1185">Reference proteome</keyword>
<dbReference type="Proteomes" id="UP001595799">
    <property type="component" value="Unassembled WGS sequence"/>
</dbReference>
<name>A0ABV8ULE8_9PROT</name>
<dbReference type="PANTHER" id="PTHR10434">
    <property type="entry name" value="1-ACYL-SN-GLYCEROL-3-PHOSPHATE ACYLTRANSFERASE"/>
    <property type="match status" value="1"/>
</dbReference>
<protein>
    <submittedName>
        <fullName evidence="6">Lysophospholipid acyltransferase family protein</fullName>
    </submittedName>
</protein>
<dbReference type="RefSeq" id="WP_382422179.1">
    <property type="nucleotide sequence ID" value="NZ_JBHSCW010000004.1"/>
</dbReference>
<keyword evidence="4" id="KW-0472">Membrane</keyword>
<feature type="transmembrane region" description="Helical" evidence="4">
    <location>
        <begin position="7"/>
        <end position="29"/>
    </location>
</feature>
<keyword evidence="4" id="KW-1133">Transmembrane helix</keyword>
<dbReference type="SUPFAM" id="SSF69593">
    <property type="entry name" value="Glycerol-3-phosphate (1)-acyltransferase"/>
    <property type="match status" value="1"/>
</dbReference>
<keyword evidence="3 6" id="KW-0012">Acyltransferase</keyword>
<dbReference type="CDD" id="cd07989">
    <property type="entry name" value="LPLAT_AGPAT-like"/>
    <property type="match status" value="1"/>
</dbReference>
<organism evidence="6 7">
    <name type="scientific">Fodinicurvata halophila</name>
    <dbReference type="NCBI Taxonomy" id="1419723"/>
    <lineage>
        <taxon>Bacteria</taxon>
        <taxon>Pseudomonadati</taxon>
        <taxon>Pseudomonadota</taxon>
        <taxon>Alphaproteobacteria</taxon>
        <taxon>Rhodospirillales</taxon>
        <taxon>Rhodovibrionaceae</taxon>
        <taxon>Fodinicurvata</taxon>
    </lineage>
</organism>
<dbReference type="Pfam" id="PF01553">
    <property type="entry name" value="Acyltransferase"/>
    <property type="match status" value="1"/>
</dbReference>
<keyword evidence="4" id="KW-0812">Transmembrane</keyword>
<dbReference type="SMART" id="SM00563">
    <property type="entry name" value="PlsC"/>
    <property type="match status" value="1"/>
</dbReference>
<evidence type="ECO:0000256" key="4">
    <source>
        <dbReference type="SAM" id="Phobius"/>
    </source>
</evidence>
<proteinExistence type="predicted"/>
<dbReference type="GO" id="GO:0016746">
    <property type="term" value="F:acyltransferase activity"/>
    <property type="evidence" value="ECO:0007669"/>
    <property type="project" value="UniProtKB-KW"/>
</dbReference>
<dbReference type="InterPro" id="IPR002123">
    <property type="entry name" value="Plipid/glycerol_acylTrfase"/>
</dbReference>
<dbReference type="EMBL" id="JBHSCW010000004">
    <property type="protein sequence ID" value="MFC4351834.1"/>
    <property type="molecule type" value="Genomic_DNA"/>
</dbReference>
<evidence type="ECO:0000313" key="7">
    <source>
        <dbReference type="Proteomes" id="UP001595799"/>
    </source>
</evidence>
<accession>A0ABV8ULE8</accession>
<comment type="caution">
    <text evidence="6">The sequence shown here is derived from an EMBL/GenBank/DDBJ whole genome shotgun (WGS) entry which is preliminary data.</text>
</comment>
<evidence type="ECO:0000256" key="1">
    <source>
        <dbReference type="ARBA" id="ARBA00005189"/>
    </source>
</evidence>
<reference evidence="7" key="1">
    <citation type="journal article" date="2019" name="Int. J. Syst. Evol. Microbiol.">
        <title>The Global Catalogue of Microorganisms (GCM) 10K type strain sequencing project: providing services to taxonomists for standard genome sequencing and annotation.</title>
        <authorList>
            <consortium name="The Broad Institute Genomics Platform"/>
            <consortium name="The Broad Institute Genome Sequencing Center for Infectious Disease"/>
            <person name="Wu L."/>
            <person name="Ma J."/>
        </authorList>
    </citation>
    <scope>NUCLEOTIDE SEQUENCE [LARGE SCALE GENOMIC DNA]</scope>
    <source>
        <strain evidence="7">CECT 8472</strain>
    </source>
</reference>
<gene>
    <name evidence="6" type="ORF">ACFOW6_09800</name>
</gene>
<evidence type="ECO:0000256" key="2">
    <source>
        <dbReference type="ARBA" id="ARBA00022679"/>
    </source>
</evidence>
<comment type="pathway">
    <text evidence="1">Lipid metabolism.</text>
</comment>
<feature type="domain" description="Phospholipid/glycerol acyltransferase" evidence="5">
    <location>
        <begin position="71"/>
        <end position="187"/>
    </location>
</feature>